<dbReference type="Proteomes" id="UP001164743">
    <property type="component" value="Chromosome 1A"/>
</dbReference>
<dbReference type="EMBL" id="CP110421">
    <property type="protein sequence ID" value="WAQ81587.1"/>
    <property type="molecule type" value="Genomic_DNA"/>
</dbReference>
<evidence type="ECO:0000256" key="1">
    <source>
        <dbReference type="SAM" id="MobiDB-lite"/>
    </source>
</evidence>
<dbReference type="GeneID" id="77806902"/>
<reference evidence="2" key="1">
    <citation type="submission" date="2022-10" db="EMBL/GenBank/DDBJ databases">
        <title>Puccinia triticina Genome sequencing and assembly.</title>
        <authorList>
            <person name="Li C."/>
        </authorList>
    </citation>
    <scope>NUCLEOTIDE SEQUENCE</scope>
    <source>
        <strain evidence="2">Pt15</strain>
    </source>
</reference>
<feature type="region of interest" description="Disordered" evidence="1">
    <location>
        <begin position="28"/>
        <end position="70"/>
    </location>
</feature>
<feature type="compositionally biased region" description="Low complexity" evidence="1">
    <location>
        <begin position="96"/>
        <end position="110"/>
    </location>
</feature>
<gene>
    <name evidence="2" type="ORF">PtA15_1A929</name>
</gene>
<feature type="region of interest" description="Disordered" evidence="1">
    <location>
        <begin position="93"/>
        <end position="113"/>
    </location>
</feature>
<proteinExistence type="predicted"/>
<sequence>MLAVLGAGRVSVGRLGLASAETAVFTPPRQVDRPPARHIHRGQGGGAPPSRLASSVLPHCHPAPPPRRRPIRDTLVPSIVAGVTFVPFQVELSGAPPSKSSRSPPTTSTSDILTASPTTIDYLASAETASDAAVGFLGTAPADHETCHPHMFPGCLSNIEPASFAHESSPGLLSGEYGGDSWPTTPDAFHASMAAPRQPKRSGRSVLEDVDSLSRPADCGHSVAPPLHASFSCDLGAASMDGGGRRVRPRSAAVPGALDAQEQRLGPWRGGFRDRGRRRMRAELAAKRRASADGFRRRRGPFSGVLLALGSAHI</sequence>
<evidence type="ECO:0008006" key="4">
    <source>
        <dbReference type="Google" id="ProtNLM"/>
    </source>
</evidence>
<keyword evidence="3" id="KW-1185">Reference proteome</keyword>
<evidence type="ECO:0000313" key="3">
    <source>
        <dbReference type="Proteomes" id="UP001164743"/>
    </source>
</evidence>
<accession>A0ABY7CCE4</accession>
<evidence type="ECO:0000313" key="2">
    <source>
        <dbReference type="EMBL" id="WAQ81587.1"/>
    </source>
</evidence>
<protein>
    <recommendedName>
        <fullName evidence="4">BZIP domain-containing protein</fullName>
    </recommendedName>
</protein>
<dbReference type="RefSeq" id="XP_053017142.1">
    <property type="nucleotide sequence ID" value="XM_053166007.1"/>
</dbReference>
<name>A0ABY7CCE4_9BASI</name>
<organism evidence="2 3">
    <name type="scientific">Puccinia triticina</name>
    <dbReference type="NCBI Taxonomy" id="208348"/>
    <lineage>
        <taxon>Eukaryota</taxon>
        <taxon>Fungi</taxon>
        <taxon>Dikarya</taxon>
        <taxon>Basidiomycota</taxon>
        <taxon>Pucciniomycotina</taxon>
        <taxon>Pucciniomycetes</taxon>
        <taxon>Pucciniales</taxon>
        <taxon>Pucciniaceae</taxon>
        <taxon>Puccinia</taxon>
    </lineage>
</organism>
<feature type="region of interest" description="Disordered" evidence="1">
    <location>
        <begin position="167"/>
        <end position="206"/>
    </location>
</feature>